<name>G0TXH6_TRYVY</name>
<organism evidence="1">
    <name type="scientific">Trypanosoma vivax (strain Y486)</name>
    <dbReference type="NCBI Taxonomy" id="1055687"/>
    <lineage>
        <taxon>Eukaryota</taxon>
        <taxon>Discoba</taxon>
        <taxon>Euglenozoa</taxon>
        <taxon>Kinetoplastea</taxon>
        <taxon>Metakinetoplastina</taxon>
        <taxon>Trypanosomatida</taxon>
        <taxon>Trypanosomatidae</taxon>
        <taxon>Trypanosoma</taxon>
        <taxon>Duttonella</taxon>
    </lineage>
</organism>
<gene>
    <name evidence="1" type="ORF">TVY486_0700100</name>
</gene>
<dbReference type="EMBL" id="HE573023">
    <property type="protein sequence ID" value="CCC48666.1"/>
    <property type="molecule type" value="Genomic_DNA"/>
</dbReference>
<evidence type="ECO:0000313" key="1">
    <source>
        <dbReference type="EMBL" id="CCC48666.1"/>
    </source>
</evidence>
<protein>
    <submittedName>
        <fullName evidence="1">Uncharacterized protein</fullName>
    </submittedName>
</protein>
<sequence>MLFASFKPSIRNFFAEACALGMGRCPFHSVTHHRAFVYFLPIPHWPAVVDGHALLLRILRKVSVCRLIDDASNSGLKNVIGDGSWGPLWRETMAFRPQR</sequence>
<accession>G0TXH6</accession>
<dbReference type="AlphaFoldDB" id="G0TXH6"/>
<proteinExistence type="predicted"/>
<reference evidence="1" key="1">
    <citation type="journal article" date="2012" name="Proc. Natl. Acad. Sci. U.S.A.">
        <title>Antigenic diversity is generated by distinct evolutionary mechanisms in African trypanosome species.</title>
        <authorList>
            <person name="Jackson A.P."/>
            <person name="Berry A."/>
            <person name="Aslett M."/>
            <person name="Allison H.C."/>
            <person name="Burton P."/>
            <person name="Vavrova-Anderson J."/>
            <person name="Brown R."/>
            <person name="Browne H."/>
            <person name="Corton N."/>
            <person name="Hauser H."/>
            <person name="Gamble J."/>
            <person name="Gilderthorp R."/>
            <person name="Marcello L."/>
            <person name="McQuillan J."/>
            <person name="Otto T.D."/>
            <person name="Quail M.A."/>
            <person name="Sanders M.J."/>
            <person name="van Tonder A."/>
            <person name="Ginger M.L."/>
            <person name="Field M.C."/>
            <person name="Barry J.D."/>
            <person name="Hertz-Fowler C."/>
            <person name="Berriman M."/>
        </authorList>
    </citation>
    <scope>NUCLEOTIDE SEQUENCE</scope>
    <source>
        <strain evidence="1">Y486</strain>
    </source>
</reference>
<dbReference type="VEuPathDB" id="TriTrypDB:TvY486_0700100"/>